<gene>
    <name evidence="2" type="ORF">CEN88_175</name>
</gene>
<evidence type="ECO:0000313" key="2">
    <source>
        <dbReference type="EMBL" id="TSC97099.1"/>
    </source>
</evidence>
<dbReference type="EMBL" id="VMGL01000015">
    <property type="protein sequence ID" value="TSC97099.1"/>
    <property type="molecule type" value="Genomic_DNA"/>
</dbReference>
<evidence type="ECO:0000313" key="3">
    <source>
        <dbReference type="Proteomes" id="UP000318711"/>
    </source>
</evidence>
<dbReference type="Proteomes" id="UP000318711">
    <property type="component" value="Unassembled WGS sequence"/>
</dbReference>
<evidence type="ECO:0000256" key="1">
    <source>
        <dbReference type="SAM" id="Phobius"/>
    </source>
</evidence>
<name>A0A554LWS6_9BACT</name>
<sequence>MTSQELFLTIYSLAAISTSLFLVALLVIDKKRR</sequence>
<feature type="transmembrane region" description="Helical" evidence="1">
    <location>
        <begin position="6"/>
        <end position="28"/>
    </location>
</feature>
<keyword evidence="1" id="KW-0812">Transmembrane</keyword>
<keyword evidence="1" id="KW-0472">Membrane</keyword>
<accession>A0A554LWS6</accession>
<comment type="caution">
    <text evidence="2">The sequence shown here is derived from an EMBL/GenBank/DDBJ whole genome shotgun (WGS) entry which is preliminary data.</text>
</comment>
<dbReference type="AlphaFoldDB" id="A0A554LWS6"/>
<organism evidence="2 3">
    <name type="scientific">Candidatus Berkelbacteria bacterium Licking1014_2</name>
    <dbReference type="NCBI Taxonomy" id="2017146"/>
    <lineage>
        <taxon>Bacteria</taxon>
        <taxon>Candidatus Berkelbacteria</taxon>
    </lineage>
</organism>
<keyword evidence="1" id="KW-1133">Transmembrane helix</keyword>
<proteinExistence type="predicted"/>
<protein>
    <submittedName>
        <fullName evidence="2">Uncharacterized protein</fullName>
    </submittedName>
</protein>
<reference evidence="2 3" key="1">
    <citation type="submission" date="2017-07" db="EMBL/GenBank/DDBJ databases">
        <title>Mechanisms for carbon and nitrogen cycling indicate functional differentiation within the Candidate Phyla Radiation.</title>
        <authorList>
            <person name="Danczak R.E."/>
            <person name="Johnston M.D."/>
            <person name="Kenah C."/>
            <person name="Slattery M."/>
            <person name="Wrighton K.C."/>
            <person name="Wilkins M.J."/>
        </authorList>
    </citation>
    <scope>NUCLEOTIDE SEQUENCE [LARGE SCALE GENOMIC DNA]</scope>
    <source>
        <strain evidence="2">Licking1014_2</strain>
    </source>
</reference>